<name>A0AAD6XLS4_9AGAR</name>
<reference evidence="1" key="1">
    <citation type="submission" date="2023-03" db="EMBL/GenBank/DDBJ databases">
        <title>Massive genome expansion in bonnet fungi (Mycena s.s.) driven by repeated elements and novel gene families across ecological guilds.</title>
        <authorList>
            <consortium name="Lawrence Berkeley National Laboratory"/>
            <person name="Harder C.B."/>
            <person name="Miyauchi S."/>
            <person name="Viragh M."/>
            <person name="Kuo A."/>
            <person name="Thoen E."/>
            <person name="Andreopoulos B."/>
            <person name="Lu D."/>
            <person name="Skrede I."/>
            <person name="Drula E."/>
            <person name="Henrissat B."/>
            <person name="Morin E."/>
            <person name="Kohler A."/>
            <person name="Barry K."/>
            <person name="LaButti K."/>
            <person name="Morin E."/>
            <person name="Salamov A."/>
            <person name="Lipzen A."/>
            <person name="Mereny Z."/>
            <person name="Hegedus B."/>
            <person name="Baldrian P."/>
            <person name="Stursova M."/>
            <person name="Weitz H."/>
            <person name="Taylor A."/>
            <person name="Grigoriev I.V."/>
            <person name="Nagy L.G."/>
            <person name="Martin F."/>
            <person name="Kauserud H."/>
        </authorList>
    </citation>
    <scope>NUCLEOTIDE SEQUENCE</scope>
    <source>
        <strain evidence="1">CBHHK173m</strain>
    </source>
</reference>
<organism evidence="1 2">
    <name type="scientific">Mycena belliarum</name>
    <dbReference type="NCBI Taxonomy" id="1033014"/>
    <lineage>
        <taxon>Eukaryota</taxon>
        <taxon>Fungi</taxon>
        <taxon>Dikarya</taxon>
        <taxon>Basidiomycota</taxon>
        <taxon>Agaricomycotina</taxon>
        <taxon>Agaricomycetes</taxon>
        <taxon>Agaricomycetidae</taxon>
        <taxon>Agaricales</taxon>
        <taxon>Marasmiineae</taxon>
        <taxon>Mycenaceae</taxon>
        <taxon>Mycena</taxon>
    </lineage>
</organism>
<evidence type="ECO:0000313" key="2">
    <source>
        <dbReference type="Proteomes" id="UP001222325"/>
    </source>
</evidence>
<protein>
    <submittedName>
        <fullName evidence="1">Uncharacterized protein</fullName>
    </submittedName>
</protein>
<dbReference type="AlphaFoldDB" id="A0AAD6XLS4"/>
<dbReference type="Proteomes" id="UP001222325">
    <property type="component" value="Unassembled WGS sequence"/>
</dbReference>
<comment type="caution">
    <text evidence="1">The sequence shown here is derived from an EMBL/GenBank/DDBJ whole genome shotgun (WGS) entry which is preliminary data.</text>
</comment>
<proteinExistence type="predicted"/>
<gene>
    <name evidence="1" type="ORF">B0H15DRAFT_952010</name>
</gene>
<keyword evidence="2" id="KW-1185">Reference proteome</keyword>
<accession>A0AAD6XLS4</accession>
<dbReference type="EMBL" id="JARJCN010000041">
    <property type="protein sequence ID" value="KAJ7083316.1"/>
    <property type="molecule type" value="Genomic_DNA"/>
</dbReference>
<evidence type="ECO:0000313" key="1">
    <source>
        <dbReference type="EMBL" id="KAJ7083316.1"/>
    </source>
</evidence>
<sequence>MAEHPYNCSTRLGAIETPVLGDRIPVAGYTILWELSSPLIWLRVSRAPEMCTSTGSTLYLKTSPFATKFHPNTDAPWHHNGAHREGLQMKIGEVLWDLGSKVRKFVTYYPSSLLASLYAAAMVVLTTEHPLWLLLATIIHHLPLRPSFNSFGASSRSPRAVTWQSSPVGGGNFFLMLSFFLRPSTGCGSASKWLLPPKHLHMTARCVKKPSHRAVLPSHFKLSPSRCPESLRRPQASPAPTDFLDPRAATRQFHRRSAYNGSTLRRARPPWEKIKTSSGSLRLLELSFACVHAEDNPWTCHALGDSLLSAHAGPSQRRNDHDVPALGGPRHKSVALALPPHTAGAPRPARPSPCTPGATQWIQQLWLHAACTEAPLDLEHGAIALVRRPVSAKILRPSQEDTPRLVKRIVNTGADHP</sequence>